<sequence length="392" mass="43807">MSTSNYGPDVQANDNLFDRNADSIPGDVRLDPSEIPRAHGQTGNTRHEDLQRQSVSFSRPRETNHSKYCDLQGRANGDTDTNDASATQRQQSQAHDTDHDSDELVSSSKITTQGHRTRKSSRLSSRQSISQDLALIDWSQEKRSMLLTAASRSRFSRQDDETEKPASFVPRTLEVVLMRRMTSKLNATIRYIDIMILQTIRDDRFVLAIVKDPDDVSDMKNNDYLLRVKLTFNCVPNPANNYMAESVSSVMDTLPTLLPPSRETLPLSAEIHSPERYALTNERKEINKALDITVSLSPDANKHALKSDPGYDDSIWHRSLRLHLSKGPLSGATLSASNSVSVGISPSTYFSFLLALDLSYRGVRRTWSCEGFGTPPSDLGFSQSDDAPLRQM</sequence>
<feature type="compositionally biased region" description="Polar residues" evidence="1">
    <location>
        <begin position="104"/>
        <end position="114"/>
    </location>
</feature>
<gene>
    <name evidence="2" type="ORF">AXG93_1817s1040</name>
</gene>
<evidence type="ECO:0000313" key="2">
    <source>
        <dbReference type="EMBL" id="OAE21260.1"/>
    </source>
</evidence>
<evidence type="ECO:0000256" key="1">
    <source>
        <dbReference type="SAM" id="MobiDB-lite"/>
    </source>
</evidence>
<accession>A0A176VK46</accession>
<organism evidence="2 3">
    <name type="scientific">Marchantia polymorpha subsp. ruderalis</name>
    <dbReference type="NCBI Taxonomy" id="1480154"/>
    <lineage>
        <taxon>Eukaryota</taxon>
        <taxon>Viridiplantae</taxon>
        <taxon>Streptophyta</taxon>
        <taxon>Embryophyta</taxon>
        <taxon>Marchantiophyta</taxon>
        <taxon>Marchantiopsida</taxon>
        <taxon>Marchantiidae</taxon>
        <taxon>Marchantiales</taxon>
        <taxon>Marchantiaceae</taxon>
        <taxon>Marchantia</taxon>
    </lineage>
</organism>
<feature type="compositionally biased region" description="Basic and acidic residues" evidence="1">
    <location>
        <begin position="59"/>
        <end position="68"/>
    </location>
</feature>
<feature type="region of interest" description="Disordered" evidence="1">
    <location>
        <begin position="1"/>
        <end position="126"/>
    </location>
</feature>
<proteinExistence type="predicted"/>
<dbReference type="AlphaFoldDB" id="A0A176VK46"/>
<protein>
    <submittedName>
        <fullName evidence="2">Uncharacterized protein</fullName>
    </submittedName>
</protein>
<dbReference type="Proteomes" id="UP000077202">
    <property type="component" value="Unassembled WGS sequence"/>
</dbReference>
<comment type="caution">
    <text evidence="2">The sequence shown here is derived from an EMBL/GenBank/DDBJ whole genome shotgun (WGS) entry which is preliminary data.</text>
</comment>
<feature type="compositionally biased region" description="Basic and acidic residues" evidence="1">
    <location>
        <begin position="28"/>
        <end position="37"/>
    </location>
</feature>
<dbReference type="EMBL" id="LVLJ01003489">
    <property type="protein sequence ID" value="OAE21260.1"/>
    <property type="molecule type" value="Genomic_DNA"/>
</dbReference>
<name>A0A176VK46_MARPO</name>
<evidence type="ECO:0000313" key="3">
    <source>
        <dbReference type="Proteomes" id="UP000077202"/>
    </source>
</evidence>
<keyword evidence="3" id="KW-1185">Reference proteome</keyword>
<reference evidence="2" key="1">
    <citation type="submission" date="2016-03" db="EMBL/GenBank/DDBJ databases">
        <title>Mechanisms controlling the formation of the plant cell surface in tip-growing cells are functionally conserved among land plants.</title>
        <authorList>
            <person name="Honkanen S."/>
            <person name="Jones V.A."/>
            <person name="Morieri G."/>
            <person name="Champion C."/>
            <person name="Hetherington A.J."/>
            <person name="Kelly S."/>
            <person name="Saint-Marcoux D."/>
            <person name="Proust H."/>
            <person name="Prescott H."/>
            <person name="Dolan L."/>
        </authorList>
    </citation>
    <scope>NUCLEOTIDE SEQUENCE [LARGE SCALE GENOMIC DNA]</scope>
    <source>
        <tissue evidence="2">Whole gametophyte</tissue>
    </source>
</reference>
<feature type="compositionally biased region" description="Polar residues" evidence="1">
    <location>
        <begin position="78"/>
        <end position="94"/>
    </location>
</feature>